<dbReference type="EMBL" id="JRES01000487">
    <property type="protein sequence ID" value="KNC30828.1"/>
    <property type="molecule type" value="Genomic_DNA"/>
</dbReference>
<comment type="caution">
    <text evidence="3">The sequence shown here is derived from an EMBL/GenBank/DDBJ whole genome shotgun (WGS) entry which is preliminary data.</text>
</comment>
<keyword evidence="1" id="KW-0472">Membrane</keyword>
<name>A0A0L0CEJ2_LUCCU</name>
<evidence type="ECO:0000256" key="1">
    <source>
        <dbReference type="SAM" id="Phobius"/>
    </source>
</evidence>
<dbReference type="AlphaFoldDB" id="A0A0L0CEJ2"/>
<dbReference type="Proteomes" id="UP000037069">
    <property type="component" value="Unassembled WGS sequence"/>
</dbReference>
<keyword evidence="1" id="KW-0812">Transmembrane</keyword>
<dbReference type="Pfam" id="PF22954">
    <property type="entry name" value="DUF7027"/>
    <property type="match status" value="1"/>
</dbReference>
<organism evidence="3 4">
    <name type="scientific">Lucilia cuprina</name>
    <name type="common">Green bottle fly</name>
    <name type="synonym">Australian sheep blowfly</name>
    <dbReference type="NCBI Taxonomy" id="7375"/>
    <lineage>
        <taxon>Eukaryota</taxon>
        <taxon>Metazoa</taxon>
        <taxon>Ecdysozoa</taxon>
        <taxon>Arthropoda</taxon>
        <taxon>Hexapoda</taxon>
        <taxon>Insecta</taxon>
        <taxon>Pterygota</taxon>
        <taxon>Neoptera</taxon>
        <taxon>Endopterygota</taxon>
        <taxon>Diptera</taxon>
        <taxon>Brachycera</taxon>
        <taxon>Muscomorpha</taxon>
        <taxon>Oestroidea</taxon>
        <taxon>Calliphoridae</taxon>
        <taxon>Luciliinae</taxon>
        <taxon>Lucilia</taxon>
    </lineage>
</organism>
<protein>
    <recommendedName>
        <fullName evidence="2">DUF7027 domain-containing protein</fullName>
    </recommendedName>
</protein>
<gene>
    <name evidence="3" type="ORF">FF38_01603</name>
</gene>
<accession>A0A0L0CEJ2</accession>
<feature type="domain" description="DUF7027" evidence="2">
    <location>
        <begin position="2"/>
        <end position="36"/>
    </location>
</feature>
<proteinExistence type="predicted"/>
<keyword evidence="4" id="KW-1185">Reference proteome</keyword>
<evidence type="ECO:0000313" key="4">
    <source>
        <dbReference type="Proteomes" id="UP000037069"/>
    </source>
</evidence>
<sequence>MFAISAQLIMGIIKRRHNMMIPWLLLSAIGFVINSLRFAYKLIFSLTKSVVAVTVLKILVSNLLGLGLSALII</sequence>
<dbReference type="InterPro" id="IPR054291">
    <property type="entry name" value="DUF7027"/>
</dbReference>
<feature type="transmembrane region" description="Helical" evidence="1">
    <location>
        <begin position="52"/>
        <end position="72"/>
    </location>
</feature>
<evidence type="ECO:0000313" key="3">
    <source>
        <dbReference type="EMBL" id="KNC30828.1"/>
    </source>
</evidence>
<reference evidence="3 4" key="1">
    <citation type="journal article" date="2015" name="Nat. Commun.">
        <title>Lucilia cuprina genome unlocks parasitic fly biology to underpin future interventions.</title>
        <authorList>
            <person name="Anstead C.A."/>
            <person name="Korhonen P.K."/>
            <person name="Young N.D."/>
            <person name="Hall R.S."/>
            <person name="Jex A.R."/>
            <person name="Murali S.C."/>
            <person name="Hughes D.S."/>
            <person name="Lee S.F."/>
            <person name="Perry T."/>
            <person name="Stroehlein A.J."/>
            <person name="Ansell B.R."/>
            <person name="Breugelmans B."/>
            <person name="Hofmann A."/>
            <person name="Qu J."/>
            <person name="Dugan S."/>
            <person name="Lee S.L."/>
            <person name="Chao H."/>
            <person name="Dinh H."/>
            <person name="Han Y."/>
            <person name="Doddapaneni H.V."/>
            <person name="Worley K.C."/>
            <person name="Muzny D.M."/>
            <person name="Ioannidis P."/>
            <person name="Waterhouse R.M."/>
            <person name="Zdobnov E.M."/>
            <person name="James P.J."/>
            <person name="Bagnall N.H."/>
            <person name="Kotze A.C."/>
            <person name="Gibbs R.A."/>
            <person name="Richards S."/>
            <person name="Batterham P."/>
            <person name="Gasser R.B."/>
        </authorList>
    </citation>
    <scope>NUCLEOTIDE SEQUENCE [LARGE SCALE GENOMIC DNA]</scope>
    <source>
        <strain evidence="3 4">LS</strain>
        <tissue evidence="3">Full body</tissue>
    </source>
</reference>
<keyword evidence="1" id="KW-1133">Transmembrane helix</keyword>
<evidence type="ECO:0000259" key="2">
    <source>
        <dbReference type="Pfam" id="PF22954"/>
    </source>
</evidence>
<feature type="transmembrane region" description="Helical" evidence="1">
    <location>
        <begin position="21"/>
        <end position="40"/>
    </location>
</feature>